<dbReference type="PROSITE" id="PS50887">
    <property type="entry name" value="GGDEF"/>
    <property type="match status" value="1"/>
</dbReference>
<dbReference type="Gene3D" id="3.30.70.270">
    <property type="match status" value="1"/>
</dbReference>
<dbReference type="EMBL" id="BAAAFD010000004">
    <property type="protein sequence ID" value="GAA0856404.1"/>
    <property type="molecule type" value="Genomic_DNA"/>
</dbReference>
<name>A0ABN1LI70_9ALTE</name>
<evidence type="ECO:0000259" key="4">
    <source>
        <dbReference type="PROSITE" id="PS50110"/>
    </source>
</evidence>
<feature type="domain" description="GGDEF" evidence="5">
    <location>
        <begin position="284"/>
        <end position="413"/>
    </location>
</feature>
<comment type="catalytic activity">
    <reaction evidence="2">
        <text>2 GTP = 3',3'-c-di-GMP + 2 diphosphate</text>
        <dbReference type="Rhea" id="RHEA:24898"/>
        <dbReference type="ChEBI" id="CHEBI:33019"/>
        <dbReference type="ChEBI" id="CHEBI:37565"/>
        <dbReference type="ChEBI" id="CHEBI:58805"/>
        <dbReference type="EC" id="2.7.7.65"/>
    </reaction>
</comment>
<dbReference type="Gene3D" id="3.40.50.2300">
    <property type="match status" value="2"/>
</dbReference>
<sequence length="413" mass="46689">MKFKVLLIEDNEASMRVLKRVIGKANLDVVTASTLAEAKVIFESTSPEAYLCAVIDYTLPDAPNGQAIDYAIEAFIPAVVITSRINKEVRDHILSKQVVDYIPKQNAQMFEYLTRLLARLEKNKHIGVLVVDGSRSSRSKMSSLLSRHNFITYNAANAQQSLELLHDHPDIKLMITDETLPDMTGVQLVAETRKLYDKDQLSIIGVSSNRSASLLASFIKSGANDYLNRPYCHEEFFCRIVQNVEYIEQIEAIRQAANSDYLTGLPNRRHFFNQVSNTIRRGLGCMSLALMDLDNFKNINDTFGHDYGDVVLKEVARMIMRHFSRFHVSRFGGEEFCIFLPNIEHEHAIKLLNDFREDISKKVIKSKTIRHSCTLSIGVTNKQNRTIESMLSIADQHLYAAKAGGRNQVVGDS</sequence>
<proteinExistence type="predicted"/>
<evidence type="ECO:0000256" key="1">
    <source>
        <dbReference type="ARBA" id="ARBA00012528"/>
    </source>
</evidence>
<dbReference type="NCBIfam" id="TIGR00254">
    <property type="entry name" value="GGDEF"/>
    <property type="match status" value="1"/>
</dbReference>
<dbReference type="Pfam" id="PF00072">
    <property type="entry name" value="Response_reg"/>
    <property type="match status" value="1"/>
</dbReference>
<keyword evidence="7" id="KW-1185">Reference proteome</keyword>
<dbReference type="PANTHER" id="PTHR45138">
    <property type="entry name" value="REGULATORY COMPONENTS OF SENSORY TRANSDUCTION SYSTEM"/>
    <property type="match status" value="1"/>
</dbReference>
<dbReference type="EC" id="2.7.7.65" evidence="1"/>
<dbReference type="PROSITE" id="PS50110">
    <property type="entry name" value="RESPONSE_REGULATORY"/>
    <property type="match status" value="2"/>
</dbReference>
<dbReference type="Pfam" id="PF00990">
    <property type="entry name" value="GGDEF"/>
    <property type="match status" value="1"/>
</dbReference>
<evidence type="ECO:0000313" key="6">
    <source>
        <dbReference type="EMBL" id="GAA0856404.1"/>
    </source>
</evidence>
<evidence type="ECO:0000256" key="3">
    <source>
        <dbReference type="PROSITE-ProRule" id="PRU00169"/>
    </source>
</evidence>
<accession>A0ABN1LI70</accession>
<dbReference type="InterPro" id="IPR043128">
    <property type="entry name" value="Rev_trsase/Diguanyl_cyclase"/>
</dbReference>
<dbReference type="PANTHER" id="PTHR45138:SF9">
    <property type="entry name" value="DIGUANYLATE CYCLASE DGCM-RELATED"/>
    <property type="match status" value="1"/>
</dbReference>
<feature type="domain" description="Response regulatory" evidence="4">
    <location>
        <begin position="127"/>
        <end position="244"/>
    </location>
</feature>
<dbReference type="SMART" id="SM00448">
    <property type="entry name" value="REC"/>
    <property type="match status" value="2"/>
</dbReference>
<dbReference type="InterPro" id="IPR050469">
    <property type="entry name" value="Diguanylate_Cyclase"/>
</dbReference>
<keyword evidence="3" id="KW-0597">Phosphoprotein</keyword>
<dbReference type="SUPFAM" id="SSF55073">
    <property type="entry name" value="Nucleotide cyclase"/>
    <property type="match status" value="1"/>
</dbReference>
<organism evidence="6 7">
    <name type="scientific">Aliiglaciecola litoralis</name>
    <dbReference type="NCBI Taxonomy" id="582857"/>
    <lineage>
        <taxon>Bacteria</taxon>
        <taxon>Pseudomonadati</taxon>
        <taxon>Pseudomonadota</taxon>
        <taxon>Gammaproteobacteria</taxon>
        <taxon>Alteromonadales</taxon>
        <taxon>Alteromonadaceae</taxon>
        <taxon>Aliiglaciecola</taxon>
    </lineage>
</organism>
<evidence type="ECO:0000256" key="2">
    <source>
        <dbReference type="ARBA" id="ARBA00034247"/>
    </source>
</evidence>
<comment type="caution">
    <text evidence="6">The sequence shown here is derived from an EMBL/GenBank/DDBJ whole genome shotgun (WGS) entry which is preliminary data.</text>
</comment>
<dbReference type="InterPro" id="IPR000160">
    <property type="entry name" value="GGDEF_dom"/>
</dbReference>
<dbReference type="CDD" id="cd01949">
    <property type="entry name" value="GGDEF"/>
    <property type="match status" value="1"/>
</dbReference>
<dbReference type="InterPro" id="IPR011006">
    <property type="entry name" value="CheY-like_superfamily"/>
</dbReference>
<gene>
    <name evidence="6" type="ORF">GCM10009114_18200</name>
</gene>
<dbReference type="Proteomes" id="UP001500359">
    <property type="component" value="Unassembled WGS sequence"/>
</dbReference>
<feature type="domain" description="Response regulatory" evidence="4">
    <location>
        <begin position="4"/>
        <end position="119"/>
    </location>
</feature>
<dbReference type="RefSeq" id="WP_343858995.1">
    <property type="nucleotide sequence ID" value="NZ_BAAAFD010000004.1"/>
</dbReference>
<evidence type="ECO:0000259" key="5">
    <source>
        <dbReference type="PROSITE" id="PS50887"/>
    </source>
</evidence>
<feature type="modified residue" description="4-aspartylphosphate" evidence="3">
    <location>
        <position position="177"/>
    </location>
</feature>
<feature type="modified residue" description="4-aspartylphosphate" evidence="3">
    <location>
        <position position="56"/>
    </location>
</feature>
<dbReference type="SMART" id="SM00267">
    <property type="entry name" value="GGDEF"/>
    <property type="match status" value="1"/>
</dbReference>
<reference evidence="6 7" key="1">
    <citation type="journal article" date="2019" name="Int. J. Syst. Evol. Microbiol.">
        <title>The Global Catalogue of Microorganisms (GCM) 10K type strain sequencing project: providing services to taxonomists for standard genome sequencing and annotation.</title>
        <authorList>
            <consortium name="The Broad Institute Genomics Platform"/>
            <consortium name="The Broad Institute Genome Sequencing Center for Infectious Disease"/>
            <person name="Wu L."/>
            <person name="Ma J."/>
        </authorList>
    </citation>
    <scope>NUCLEOTIDE SEQUENCE [LARGE SCALE GENOMIC DNA]</scope>
    <source>
        <strain evidence="6 7">JCM 15896</strain>
    </source>
</reference>
<dbReference type="SUPFAM" id="SSF52172">
    <property type="entry name" value="CheY-like"/>
    <property type="match status" value="2"/>
</dbReference>
<protein>
    <recommendedName>
        <fullName evidence="1">diguanylate cyclase</fullName>
        <ecNumber evidence="1">2.7.7.65</ecNumber>
    </recommendedName>
</protein>
<dbReference type="InterPro" id="IPR029787">
    <property type="entry name" value="Nucleotide_cyclase"/>
</dbReference>
<dbReference type="InterPro" id="IPR001789">
    <property type="entry name" value="Sig_transdc_resp-reg_receiver"/>
</dbReference>
<evidence type="ECO:0000313" key="7">
    <source>
        <dbReference type="Proteomes" id="UP001500359"/>
    </source>
</evidence>